<organism evidence="2 3">
    <name type="scientific">Myxococcus llanfairpwllgwyngyllgogerychwyrndrobwllllantysiliogogogochensis</name>
    <dbReference type="NCBI Taxonomy" id="2590453"/>
    <lineage>
        <taxon>Bacteria</taxon>
        <taxon>Pseudomonadati</taxon>
        <taxon>Myxococcota</taxon>
        <taxon>Myxococcia</taxon>
        <taxon>Myxococcales</taxon>
        <taxon>Cystobacterineae</taxon>
        <taxon>Myxococcaceae</taxon>
        <taxon>Myxococcus</taxon>
    </lineage>
</organism>
<feature type="chain" id="PRO_5021873169" description="Lipoprotein" evidence="1">
    <location>
        <begin position="23"/>
        <end position="288"/>
    </location>
</feature>
<feature type="signal peptide" evidence="1">
    <location>
        <begin position="1"/>
        <end position="22"/>
    </location>
</feature>
<evidence type="ECO:0000313" key="3">
    <source>
        <dbReference type="Proteomes" id="UP000315369"/>
    </source>
</evidence>
<accession>A0A540X7V7</accession>
<comment type="caution">
    <text evidence="2">The sequence shown here is derived from an EMBL/GenBank/DDBJ whole genome shotgun (WGS) entry which is preliminary data.</text>
</comment>
<proteinExistence type="predicted"/>
<evidence type="ECO:0000313" key="2">
    <source>
        <dbReference type="EMBL" id="TQF17375.1"/>
    </source>
</evidence>
<dbReference type="PROSITE" id="PS51257">
    <property type="entry name" value="PROKAR_LIPOPROTEIN"/>
    <property type="match status" value="1"/>
</dbReference>
<evidence type="ECO:0008006" key="4">
    <source>
        <dbReference type="Google" id="ProtNLM"/>
    </source>
</evidence>
<name>A0A540X7V7_9BACT</name>
<evidence type="ECO:0000256" key="1">
    <source>
        <dbReference type="SAM" id="SignalP"/>
    </source>
</evidence>
<keyword evidence="1" id="KW-0732">Signal</keyword>
<gene>
    <name evidence="2" type="ORF">FJV41_03570</name>
</gene>
<dbReference type="AlphaFoldDB" id="A0A540X7V7"/>
<reference evidence="2 3" key="1">
    <citation type="submission" date="2019-06" db="EMBL/GenBank/DDBJ databases">
        <authorList>
            <person name="Livingstone P."/>
            <person name="Whitworth D."/>
        </authorList>
    </citation>
    <scope>NUCLEOTIDE SEQUENCE [LARGE SCALE GENOMIC DNA]</scope>
    <source>
        <strain evidence="2 3">AM401</strain>
    </source>
</reference>
<dbReference type="EMBL" id="VIFM01000008">
    <property type="protein sequence ID" value="TQF17375.1"/>
    <property type="molecule type" value="Genomic_DNA"/>
</dbReference>
<dbReference type="RefSeq" id="WP_141640976.1">
    <property type="nucleotide sequence ID" value="NZ_VIFM01000008.1"/>
</dbReference>
<dbReference type="Proteomes" id="UP000315369">
    <property type="component" value="Unassembled WGS sequence"/>
</dbReference>
<protein>
    <recommendedName>
        <fullName evidence="4">Lipoprotein</fullName>
    </recommendedName>
</protein>
<keyword evidence="3" id="KW-1185">Reference proteome</keyword>
<dbReference type="OrthoDB" id="5521784at2"/>
<sequence length="288" mass="31061">MMRGRCRLAMSRVMTSACVSLLAGCMSSSQDSMPELHDSHQRGVGTSDQASQVEEAISIGGHDLTLNALGNLVLESLARYWDSSYKVGAEGGLVIPEWPALGSLTVEAPLDVALNDNLIHICMNRIGPPNCDYLMNTVQPSIRLPLKGSISVSSSHVFDEAVITQIRDDLNMGVPRPDAGFLKLVLTQVGNGCDVTDGNTLVAGMAQFWNNVSLSPDKKTFSWNLTRANAAVFEDSCSQTQAPVNLTLRVALPLVSAGTQYRSSITLSNDPLVMRPEFALKRIILTNI</sequence>